<organism evidence="11 12">
    <name type="scientific">Legionella worsleiensis</name>
    <dbReference type="NCBI Taxonomy" id="45076"/>
    <lineage>
        <taxon>Bacteria</taxon>
        <taxon>Pseudomonadati</taxon>
        <taxon>Pseudomonadota</taxon>
        <taxon>Gammaproteobacteria</taxon>
        <taxon>Legionellales</taxon>
        <taxon>Legionellaceae</taxon>
        <taxon>Legionella</taxon>
    </lineage>
</organism>
<feature type="domain" description="Type II secretion system protein GspC N-terminal" evidence="10">
    <location>
        <begin position="23"/>
        <end position="152"/>
    </location>
</feature>
<protein>
    <submittedName>
        <fullName evidence="11">General secretion pathway protein C</fullName>
    </submittedName>
</protein>
<dbReference type="Proteomes" id="UP000054662">
    <property type="component" value="Unassembled WGS sequence"/>
</dbReference>
<keyword evidence="7 9" id="KW-1133">Transmembrane helix</keyword>
<keyword evidence="12" id="KW-1185">Reference proteome</keyword>
<evidence type="ECO:0000256" key="2">
    <source>
        <dbReference type="ARBA" id="ARBA00022448"/>
    </source>
</evidence>
<evidence type="ECO:0000313" key="11">
    <source>
        <dbReference type="EMBL" id="KTD76016.1"/>
    </source>
</evidence>
<evidence type="ECO:0000256" key="3">
    <source>
        <dbReference type="ARBA" id="ARBA00022475"/>
    </source>
</evidence>
<feature type="transmembrane region" description="Helical" evidence="9">
    <location>
        <begin position="16"/>
        <end position="38"/>
    </location>
</feature>
<dbReference type="AlphaFoldDB" id="A0A0W1A486"/>
<keyword evidence="3" id="KW-1003">Cell membrane</keyword>
<evidence type="ECO:0000313" key="12">
    <source>
        <dbReference type="Proteomes" id="UP000054662"/>
    </source>
</evidence>
<evidence type="ECO:0000256" key="9">
    <source>
        <dbReference type="SAM" id="Phobius"/>
    </source>
</evidence>
<keyword evidence="2" id="KW-0813">Transport</keyword>
<proteinExistence type="predicted"/>
<comment type="subcellular location">
    <subcellularLocation>
        <location evidence="1">Cell inner membrane</location>
    </subcellularLocation>
</comment>
<evidence type="ECO:0000256" key="6">
    <source>
        <dbReference type="ARBA" id="ARBA00022927"/>
    </source>
</evidence>
<dbReference type="InterPro" id="IPR024961">
    <property type="entry name" value="T2SS_GspC_N"/>
</dbReference>
<keyword evidence="5 9" id="KW-0812">Transmembrane</keyword>
<dbReference type="STRING" id="45076.Lwor_2582"/>
<dbReference type="GO" id="GO:0015031">
    <property type="term" value="P:protein transport"/>
    <property type="evidence" value="ECO:0007669"/>
    <property type="project" value="UniProtKB-KW"/>
</dbReference>
<keyword evidence="4" id="KW-0997">Cell inner membrane</keyword>
<evidence type="ECO:0000256" key="1">
    <source>
        <dbReference type="ARBA" id="ARBA00004533"/>
    </source>
</evidence>
<dbReference type="Gene3D" id="2.30.30.830">
    <property type="match status" value="1"/>
</dbReference>
<comment type="caution">
    <text evidence="11">The sequence shown here is derived from an EMBL/GenBank/DDBJ whole genome shotgun (WGS) entry which is preliminary data.</text>
</comment>
<sequence length="172" mass="19101">MKFDIHYLLSPRYAKWIIISLNSLFLILIIAEFFSLLLPDSSINLASEQDIISAGTTKQDSYHDILNSSLFGVYVPNDLNEDNVQKSMLNLNLVGILWADNAEESQVIIRSSSGEEKTYKIGDKIPGGAVIKRIMAGAVLVDRDGNLESLSLPKNDLTFEPVAKPLTEEETE</sequence>
<evidence type="ECO:0000256" key="7">
    <source>
        <dbReference type="ARBA" id="ARBA00022989"/>
    </source>
</evidence>
<dbReference type="Pfam" id="PF11356">
    <property type="entry name" value="T2SSC"/>
    <property type="match status" value="1"/>
</dbReference>
<evidence type="ECO:0000256" key="4">
    <source>
        <dbReference type="ARBA" id="ARBA00022519"/>
    </source>
</evidence>
<dbReference type="GO" id="GO:0005886">
    <property type="term" value="C:plasma membrane"/>
    <property type="evidence" value="ECO:0007669"/>
    <property type="project" value="UniProtKB-SubCell"/>
</dbReference>
<keyword evidence="6" id="KW-0653">Protein transport</keyword>
<evidence type="ECO:0000256" key="8">
    <source>
        <dbReference type="ARBA" id="ARBA00023136"/>
    </source>
</evidence>
<dbReference type="OrthoDB" id="5574088at2"/>
<keyword evidence="8 9" id="KW-0472">Membrane</keyword>
<name>A0A0W1A486_9GAMM</name>
<evidence type="ECO:0000259" key="10">
    <source>
        <dbReference type="Pfam" id="PF11356"/>
    </source>
</evidence>
<evidence type="ECO:0000256" key="5">
    <source>
        <dbReference type="ARBA" id="ARBA00022692"/>
    </source>
</evidence>
<dbReference type="PATRIC" id="fig|45076.6.peg.2836"/>
<gene>
    <name evidence="11" type="ORF">Lwor_2582</name>
</gene>
<accession>A0A0W1A486</accession>
<reference evidence="11 12" key="1">
    <citation type="submission" date="2015-11" db="EMBL/GenBank/DDBJ databases">
        <title>Genomic analysis of 38 Legionella species identifies large and diverse effector repertoires.</title>
        <authorList>
            <person name="Burstein D."/>
            <person name="Amaro F."/>
            <person name="Zusman T."/>
            <person name="Lifshitz Z."/>
            <person name="Cohen O."/>
            <person name="Gilbert J.A."/>
            <person name="Pupko T."/>
            <person name="Shuman H.A."/>
            <person name="Segal G."/>
        </authorList>
    </citation>
    <scope>NUCLEOTIDE SEQUENCE [LARGE SCALE GENOMIC DNA]</scope>
    <source>
        <strain evidence="11 12">ATCC 49508</strain>
    </source>
</reference>
<dbReference type="EMBL" id="LNZC01000031">
    <property type="protein sequence ID" value="KTD76016.1"/>
    <property type="molecule type" value="Genomic_DNA"/>
</dbReference>
<dbReference type="RefSeq" id="WP_058494320.1">
    <property type="nucleotide sequence ID" value="NZ_CBCRUR010000017.1"/>
</dbReference>